<dbReference type="InterPro" id="IPR052974">
    <property type="entry name" value="GH79_Enzymes"/>
</dbReference>
<dbReference type="PANTHER" id="PTHR36183">
    <property type="entry name" value="BETA-GLUCURONIDASE"/>
    <property type="match status" value="1"/>
</dbReference>
<dbReference type="PANTHER" id="PTHR36183:SF2">
    <property type="entry name" value="BETA-GLUCURONIDASE C-TERMINAL DOMAIN-CONTAINING PROTEIN"/>
    <property type="match status" value="1"/>
</dbReference>
<comment type="caution">
    <text evidence="1">The sequence shown here is derived from an EMBL/GenBank/DDBJ whole genome shotgun (WGS) entry which is preliminary data.</text>
</comment>
<dbReference type="EMBL" id="CAJMWS010001200">
    <property type="protein sequence ID" value="CAE6474953.1"/>
    <property type="molecule type" value="Genomic_DNA"/>
</dbReference>
<name>A0A8H3GVD5_9AGAM</name>
<accession>A0A8H3GVD5</accession>
<dbReference type="Gene3D" id="3.20.20.80">
    <property type="entry name" value="Glycosidases"/>
    <property type="match status" value="1"/>
</dbReference>
<protein>
    <submittedName>
        <fullName evidence="1">Uncharacterized protein</fullName>
    </submittedName>
</protein>
<evidence type="ECO:0000313" key="2">
    <source>
        <dbReference type="Proteomes" id="UP000663846"/>
    </source>
</evidence>
<reference evidence="1" key="1">
    <citation type="submission" date="2021-01" db="EMBL/GenBank/DDBJ databases">
        <authorList>
            <person name="Kaushik A."/>
        </authorList>
    </citation>
    <scope>NUCLEOTIDE SEQUENCE</scope>
    <source>
        <strain evidence="1">AG1-1C</strain>
    </source>
</reference>
<dbReference type="AlphaFoldDB" id="A0A8H3GVD5"/>
<gene>
    <name evidence="1" type="ORF">RDB_LOCUS182687</name>
</gene>
<dbReference type="Proteomes" id="UP000663846">
    <property type="component" value="Unassembled WGS sequence"/>
</dbReference>
<proteinExistence type="predicted"/>
<evidence type="ECO:0000313" key="1">
    <source>
        <dbReference type="EMBL" id="CAE6474953.1"/>
    </source>
</evidence>
<sequence>MVNLLLCQSAYVNASQASQAAGKDIIMLESNLVSCGGLDGVNDTFGSALFAIDDALQLASVGFYQVFFRSGGAAARHNAFSVPPGNQTGFQQWTIGSNFYTMLVISEVIGRSGSAQVTDLKLGVRNANSMYVPGYTILENGVLIKLALFNYISDPTRASNYDAIVAVPINQSQVRVKYLHAN</sequence>
<organism evidence="1 2">
    <name type="scientific">Rhizoctonia solani</name>
    <dbReference type="NCBI Taxonomy" id="456999"/>
    <lineage>
        <taxon>Eukaryota</taxon>
        <taxon>Fungi</taxon>
        <taxon>Dikarya</taxon>
        <taxon>Basidiomycota</taxon>
        <taxon>Agaricomycotina</taxon>
        <taxon>Agaricomycetes</taxon>
        <taxon>Cantharellales</taxon>
        <taxon>Ceratobasidiaceae</taxon>
        <taxon>Rhizoctonia</taxon>
    </lineage>
</organism>